<keyword evidence="1" id="KW-0472">Membrane</keyword>
<name>A0ABP3AAV8_MYCUL</name>
<sequence length="283" mass="31278">MILTGRTGLMALIGVLPIALSPWPPRAFGMLLLALAVAVAIDVALAASPRKLSYTRGANSSIRLGQPADAALVIHNVGRRRFRGLVRDAWPPSARAQPRTHPINIAAGERQQVNTALQPVRRGDQHCAAVTARSIGPLGLAGRQRSQVVPGQVRVLPPFLSRKHLPSRLAKLREIDGLLPTLIRGQGTEFDSLREYVVGDDVRSIDWRASARRADVMVRTWRPERDRRVVLVLDTGRMAAGRVGVDPTDADPAGGRDWIGPWMPRCCWPHWRRGRRSRRLPRP</sequence>
<organism evidence="3 4">
    <name type="scientific">Mycobacterium ulcerans str. Harvey</name>
    <dbReference type="NCBI Taxonomy" id="1299332"/>
    <lineage>
        <taxon>Bacteria</taxon>
        <taxon>Bacillati</taxon>
        <taxon>Actinomycetota</taxon>
        <taxon>Actinomycetes</taxon>
        <taxon>Mycobacteriales</taxon>
        <taxon>Mycobacteriaceae</taxon>
        <taxon>Mycobacterium</taxon>
        <taxon>Mycobacterium ulcerans group</taxon>
    </lineage>
</organism>
<keyword evidence="1" id="KW-0812">Transmembrane</keyword>
<protein>
    <recommendedName>
        <fullName evidence="2">DUF58 domain-containing protein</fullName>
    </recommendedName>
</protein>
<dbReference type="Proteomes" id="UP000020681">
    <property type="component" value="Unassembled WGS sequence"/>
</dbReference>
<evidence type="ECO:0000313" key="3">
    <source>
        <dbReference type="EMBL" id="EUA86726.1"/>
    </source>
</evidence>
<evidence type="ECO:0000313" key="4">
    <source>
        <dbReference type="Proteomes" id="UP000020681"/>
    </source>
</evidence>
<gene>
    <name evidence="3" type="ORF">I551_6865</name>
</gene>
<dbReference type="PANTHER" id="PTHR33608:SF3">
    <property type="entry name" value="SLR2013 PROTEIN"/>
    <property type="match status" value="1"/>
</dbReference>
<reference evidence="3 4" key="1">
    <citation type="submission" date="2014-01" db="EMBL/GenBank/DDBJ databases">
        <authorList>
            <person name="Dobos K."/>
            <person name="Lenaerts A."/>
            <person name="Ordway D."/>
            <person name="DeGroote M.A."/>
            <person name="Parker T."/>
            <person name="Sizemore C."/>
            <person name="Tallon L.J."/>
            <person name="Sadzewicz L.K."/>
            <person name="Sengamalay N."/>
            <person name="Fraser C.M."/>
            <person name="Hine E."/>
            <person name="Shefchek K.A."/>
            <person name="Das S.P."/>
            <person name="Tettelin H."/>
        </authorList>
    </citation>
    <scope>NUCLEOTIDE SEQUENCE [LARGE SCALE GENOMIC DNA]</scope>
    <source>
        <strain evidence="3 4">Harvey</strain>
    </source>
</reference>
<accession>A0ABP3AAV8</accession>
<dbReference type="Pfam" id="PF01882">
    <property type="entry name" value="DUF58"/>
    <property type="match status" value="1"/>
</dbReference>
<evidence type="ECO:0000256" key="1">
    <source>
        <dbReference type="SAM" id="Phobius"/>
    </source>
</evidence>
<evidence type="ECO:0000259" key="2">
    <source>
        <dbReference type="Pfam" id="PF01882"/>
    </source>
</evidence>
<feature type="domain" description="DUF58" evidence="2">
    <location>
        <begin position="193"/>
        <end position="235"/>
    </location>
</feature>
<dbReference type="PANTHER" id="PTHR33608">
    <property type="entry name" value="BLL2464 PROTEIN"/>
    <property type="match status" value="1"/>
</dbReference>
<comment type="caution">
    <text evidence="3">The sequence shown here is derived from an EMBL/GenBank/DDBJ whole genome shotgun (WGS) entry which is preliminary data.</text>
</comment>
<proteinExistence type="predicted"/>
<dbReference type="EMBL" id="JAOL01000170">
    <property type="protein sequence ID" value="EUA86726.1"/>
    <property type="molecule type" value="Genomic_DNA"/>
</dbReference>
<feature type="transmembrane region" description="Helical" evidence="1">
    <location>
        <begin position="29"/>
        <end position="47"/>
    </location>
</feature>
<keyword evidence="4" id="KW-1185">Reference proteome</keyword>
<keyword evidence="1" id="KW-1133">Transmembrane helix</keyword>
<dbReference type="InterPro" id="IPR002881">
    <property type="entry name" value="DUF58"/>
</dbReference>